<accession>A0A8S5M3P4</accession>
<name>A0A8S5M3P4_9CAUD</name>
<sequence>MRADLVIAVVVAALGSPLLMSAARATAVAWRSRRSAETEAQKWRRIAFSWETRARSLAVTAVRHGVPVDALPPWVGDGMSDPDNGAGGRSSGS</sequence>
<proteinExistence type="predicted"/>
<evidence type="ECO:0000256" key="1">
    <source>
        <dbReference type="SAM" id="MobiDB-lite"/>
    </source>
</evidence>
<organism evidence="2">
    <name type="scientific">Siphoviridae sp. ctz7e2</name>
    <dbReference type="NCBI Taxonomy" id="2826526"/>
    <lineage>
        <taxon>Viruses</taxon>
        <taxon>Duplodnaviria</taxon>
        <taxon>Heunggongvirae</taxon>
        <taxon>Uroviricota</taxon>
        <taxon>Caudoviricetes</taxon>
    </lineage>
</organism>
<dbReference type="EMBL" id="BK014810">
    <property type="protein sequence ID" value="DAD76844.1"/>
    <property type="molecule type" value="Genomic_DNA"/>
</dbReference>
<protein>
    <submittedName>
        <fullName evidence="2">Uncharacterized protein</fullName>
    </submittedName>
</protein>
<feature type="region of interest" description="Disordered" evidence="1">
    <location>
        <begin position="72"/>
        <end position="93"/>
    </location>
</feature>
<reference evidence="2" key="1">
    <citation type="journal article" date="2021" name="Proc. Natl. Acad. Sci. U.S.A.">
        <title>A Catalog of Tens of Thousands of Viruses from Human Metagenomes Reveals Hidden Associations with Chronic Diseases.</title>
        <authorList>
            <person name="Tisza M.J."/>
            <person name="Buck C.B."/>
        </authorList>
    </citation>
    <scope>NUCLEOTIDE SEQUENCE</scope>
    <source>
        <strain evidence="2">Ctz7e2</strain>
    </source>
</reference>
<evidence type="ECO:0000313" key="2">
    <source>
        <dbReference type="EMBL" id="DAD76844.1"/>
    </source>
</evidence>